<dbReference type="PANTHER" id="PTHR30337:SF0">
    <property type="entry name" value="NUCLEASE SBCCD SUBUNIT D"/>
    <property type="match status" value="1"/>
</dbReference>
<dbReference type="InterPro" id="IPR029052">
    <property type="entry name" value="Metallo-depent_PP-like"/>
</dbReference>
<dbReference type="Proteomes" id="UP000092574">
    <property type="component" value="Chromosome"/>
</dbReference>
<proteinExistence type="predicted"/>
<evidence type="ECO:0000313" key="3">
    <source>
        <dbReference type="Proteomes" id="UP000092574"/>
    </source>
</evidence>
<dbReference type="AlphaFoldDB" id="A0A1C7I7B2"/>
<keyword evidence="3" id="KW-1185">Reference proteome</keyword>
<dbReference type="SUPFAM" id="SSF56300">
    <property type="entry name" value="Metallo-dependent phosphatases"/>
    <property type="match status" value="1"/>
</dbReference>
<dbReference type="PANTHER" id="PTHR30337">
    <property type="entry name" value="COMPONENT OF ATP-DEPENDENT DSDNA EXONUCLEASE"/>
    <property type="match status" value="1"/>
</dbReference>
<dbReference type="InterPro" id="IPR004843">
    <property type="entry name" value="Calcineurin-like_PHP"/>
</dbReference>
<dbReference type="Gene3D" id="3.60.21.10">
    <property type="match status" value="1"/>
</dbReference>
<evidence type="ECO:0000313" key="2">
    <source>
        <dbReference type="EMBL" id="ANU75550.2"/>
    </source>
</evidence>
<dbReference type="Pfam" id="PF00149">
    <property type="entry name" value="Metallophos"/>
    <property type="match status" value="1"/>
</dbReference>
<organism evidence="2 3">
    <name type="scientific">Blautia pseudococcoides</name>
    <dbReference type="NCBI Taxonomy" id="1796616"/>
    <lineage>
        <taxon>Bacteria</taxon>
        <taxon>Bacillati</taxon>
        <taxon>Bacillota</taxon>
        <taxon>Clostridia</taxon>
        <taxon>Lachnospirales</taxon>
        <taxon>Lachnospiraceae</taxon>
        <taxon>Blautia</taxon>
    </lineage>
</organism>
<dbReference type="KEGG" id="byl:A4V09_07080"/>
<reference evidence="2" key="1">
    <citation type="submission" date="2017-04" db="EMBL/GenBank/DDBJ databases">
        <title>Complete Genome Sequences of Twelve Strains of a Stable Defined Moderately Diverse Mouse Microbiota 2 (sDMDMm2).</title>
        <authorList>
            <person name="Uchimura Y."/>
            <person name="Wyss M."/>
            <person name="Brugiroux S."/>
            <person name="Limenitakis J.P."/>
            <person name="Stecher B."/>
            <person name="McCoy K.D."/>
            <person name="Macpherson A.J."/>
        </authorList>
    </citation>
    <scope>NUCLEOTIDE SEQUENCE</scope>
    <source>
        <strain evidence="2">YL58</strain>
    </source>
</reference>
<dbReference type="EMBL" id="CP015405">
    <property type="protein sequence ID" value="ANU75550.2"/>
    <property type="molecule type" value="Genomic_DNA"/>
</dbReference>
<dbReference type="STRING" id="1796616.A4V09_07080"/>
<sequence length="481" mass="56415">MYSKEEKDIIIVLESFWEDVMDTLRWLHFSDIHFSNAEDYEIKRMRDSLVTKLGDLLGKNKVDFVVISEDLVYQCGSYDANLKKFVESVINISGITPNDLFMVPGNHDLKRTQMRTFFLEGIRAENSKFEKELINQLEKDFKKYNTFYQKIKGKSGNFIYKVVKRGEYNIFLMNTAFTAGTDQDEGKLVLEKNLFFDEIKQLKDQERCVNIAVGHHPISCFMEGNQEKIWNNFNDYNIDFYICGHLHKGAYDYDLSGGRTIPTFQCGSGRVDNYATVAFMIGELDMHSKKGKLTSYKWLVNEECWNMGGMDGRRAVSGEIEIDLGRFKKDENTFIEDEDVDEDEFRRFMMKFHEQLNHKGISDININPKDVFEKFSNMKCNKSVEKQYHSLCRYFPVIDEIMESALLTQIERESIPNIIISEYNKVCGKVTNGNEIIELIVENIFQLYKEKFSYSNSILKTYFKILVYWSIYECDIFNDKI</sequence>
<evidence type="ECO:0000259" key="1">
    <source>
        <dbReference type="Pfam" id="PF00149"/>
    </source>
</evidence>
<dbReference type="GO" id="GO:0016787">
    <property type="term" value="F:hydrolase activity"/>
    <property type="evidence" value="ECO:0007669"/>
    <property type="project" value="InterPro"/>
</dbReference>
<gene>
    <name evidence="2" type="ORF">A4V09_07080</name>
</gene>
<name>A0A1C7I7B2_9FIRM</name>
<feature type="domain" description="Calcineurin-like phosphoesterase" evidence="1">
    <location>
        <begin position="25"/>
        <end position="248"/>
    </location>
</feature>
<dbReference type="InterPro" id="IPR050535">
    <property type="entry name" value="DNA_Repair-Maintenance_Comp"/>
</dbReference>
<accession>A0A1C7I7B2</accession>
<protein>
    <recommendedName>
        <fullName evidence="1">Calcineurin-like phosphoesterase domain-containing protein</fullName>
    </recommendedName>
</protein>